<evidence type="ECO:0000256" key="8">
    <source>
        <dbReference type="SAM" id="SignalP"/>
    </source>
</evidence>
<dbReference type="NCBIfam" id="TIGR03302">
    <property type="entry name" value="OM_YfiO"/>
    <property type="match status" value="1"/>
</dbReference>
<dbReference type="RefSeq" id="WP_126828657.1">
    <property type="nucleotide sequence ID" value="NZ_PIQG01000005.1"/>
</dbReference>
<keyword evidence="11" id="KW-1185">Reference proteome</keyword>
<dbReference type="InterPro" id="IPR017689">
    <property type="entry name" value="BamD"/>
</dbReference>
<evidence type="ECO:0000256" key="5">
    <source>
        <dbReference type="ARBA" id="ARBA00023288"/>
    </source>
</evidence>
<dbReference type="InterPro" id="IPR011990">
    <property type="entry name" value="TPR-like_helical_dom_sf"/>
</dbReference>
<dbReference type="Proteomes" id="UP000288279">
    <property type="component" value="Unassembled WGS sequence"/>
</dbReference>
<comment type="function">
    <text evidence="6">Part of the outer membrane protein assembly complex, which is involved in assembly and insertion of beta-barrel proteins into the outer membrane.</text>
</comment>
<keyword evidence="5 6" id="KW-0449">Lipoprotein</keyword>
<evidence type="ECO:0000313" key="10">
    <source>
        <dbReference type="EMBL" id="RUO75733.1"/>
    </source>
</evidence>
<keyword evidence="7" id="KW-0802">TPR repeat</keyword>
<comment type="subunit">
    <text evidence="6">Part of the Bam complex.</text>
</comment>
<proteinExistence type="inferred from homology"/>
<dbReference type="PROSITE" id="PS51257">
    <property type="entry name" value="PROKAR_LIPOPROTEIN"/>
    <property type="match status" value="1"/>
</dbReference>
<evidence type="ECO:0000256" key="2">
    <source>
        <dbReference type="ARBA" id="ARBA00023136"/>
    </source>
</evidence>
<name>A0A432ZCP0_9GAMM</name>
<dbReference type="EMBL" id="PIQG01000005">
    <property type="protein sequence ID" value="RUO75733.1"/>
    <property type="molecule type" value="Genomic_DNA"/>
</dbReference>
<dbReference type="OrthoDB" id="9779191at2"/>
<reference evidence="10 11" key="1">
    <citation type="journal article" date="2011" name="Front. Microbiol.">
        <title>Genomic signatures of strain selection and enhancement in Bacillus atrophaeus var. globigii, a historical biowarfare simulant.</title>
        <authorList>
            <person name="Gibbons H.S."/>
            <person name="Broomall S.M."/>
            <person name="McNew L.A."/>
            <person name="Daligault H."/>
            <person name="Chapman C."/>
            <person name="Bruce D."/>
            <person name="Karavis M."/>
            <person name="Krepps M."/>
            <person name="McGregor P.A."/>
            <person name="Hong C."/>
            <person name="Park K.H."/>
            <person name="Akmal A."/>
            <person name="Feldman A."/>
            <person name="Lin J.S."/>
            <person name="Chang W.E."/>
            <person name="Higgs B.W."/>
            <person name="Demirev P."/>
            <person name="Lindquist J."/>
            <person name="Liem A."/>
            <person name="Fochler E."/>
            <person name="Read T.D."/>
            <person name="Tapia R."/>
            <person name="Johnson S."/>
            <person name="Bishop-Lilly K.A."/>
            <person name="Detter C."/>
            <person name="Han C."/>
            <person name="Sozhamannan S."/>
            <person name="Rosenzweig C.N."/>
            <person name="Skowronski E.W."/>
        </authorList>
    </citation>
    <scope>NUCLEOTIDE SEQUENCE [LARGE SCALE GENOMIC DNA]</scope>
    <source>
        <strain evidence="10 11">PIT1</strain>
    </source>
</reference>
<dbReference type="PANTHER" id="PTHR37423">
    <property type="entry name" value="SOLUBLE LYTIC MUREIN TRANSGLYCOSYLASE-RELATED"/>
    <property type="match status" value="1"/>
</dbReference>
<dbReference type="Gene3D" id="1.25.40.10">
    <property type="entry name" value="Tetratricopeptide repeat domain"/>
    <property type="match status" value="1"/>
</dbReference>
<sequence length="251" mass="28356">MKLRLIFATIALVSLLACSGGADEAARQARSSTAADAYERAQGNIAAGNYQSAAEALQQLSTRFPFGPYAHQVQLDLIFVYYKLNDIDKALAGIDRFMRLNPNHQDVDYAMYMRGLVNQRADYNLFHDLLDINRSDRDPSKAREAFNDFARLLRMYPDSKYAADAKQRMVALKSRLAQHELAVARYYVTREAYLAAANRSKYVVEHFANTPEVEEALAIMMSSYAELDLTELSEEARQMLAHNFPSSGYLN</sequence>
<evidence type="ECO:0000256" key="3">
    <source>
        <dbReference type="ARBA" id="ARBA00023139"/>
    </source>
</evidence>
<evidence type="ECO:0000256" key="7">
    <source>
        <dbReference type="PROSITE-ProRule" id="PRU00339"/>
    </source>
</evidence>
<dbReference type="Pfam" id="PF13525">
    <property type="entry name" value="YfiO"/>
    <property type="match status" value="1"/>
</dbReference>
<evidence type="ECO:0000256" key="6">
    <source>
        <dbReference type="HAMAP-Rule" id="MF_00922"/>
    </source>
</evidence>
<dbReference type="HAMAP" id="MF_00922">
    <property type="entry name" value="OM_assembly_BamD"/>
    <property type="match status" value="1"/>
</dbReference>
<comment type="caution">
    <text evidence="10">The sequence shown here is derived from an EMBL/GenBank/DDBJ whole genome shotgun (WGS) entry which is preliminary data.</text>
</comment>
<dbReference type="InterPro" id="IPR039565">
    <property type="entry name" value="BamD-like"/>
</dbReference>
<dbReference type="PROSITE" id="PS50005">
    <property type="entry name" value="TPR"/>
    <property type="match status" value="1"/>
</dbReference>
<dbReference type="GO" id="GO:0043165">
    <property type="term" value="P:Gram-negative-bacterium-type cell outer membrane assembly"/>
    <property type="evidence" value="ECO:0007669"/>
    <property type="project" value="UniProtKB-UniRule"/>
</dbReference>
<feature type="signal peptide" evidence="8">
    <location>
        <begin position="1"/>
        <end position="22"/>
    </location>
</feature>
<dbReference type="PANTHER" id="PTHR37423:SF1">
    <property type="entry name" value="OUTER MEMBRANE PROTEIN ASSEMBLY FACTOR BAMD"/>
    <property type="match status" value="1"/>
</dbReference>
<feature type="chain" id="PRO_5019600081" description="Outer membrane protein assembly factor BamD" evidence="8">
    <location>
        <begin position="23"/>
        <end position="251"/>
    </location>
</feature>
<protein>
    <recommendedName>
        <fullName evidence="6">Outer membrane protein assembly factor BamD</fullName>
    </recommendedName>
</protein>
<organism evidence="10 11">
    <name type="scientific">Pseudidiomarina taiwanensis</name>
    <dbReference type="NCBI Taxonomy" id="337250"/>
    <lineage>
        <taxon>Bacteria</taxon>
        <taxon>Pseudomonadati</taxon>
        <taxon>Pseudomonadota</taxon>
        <taxon>Gammaproteobacteria</taxon>
        <taxon>Alteromonadales</taxon>
        <taxon>Idiomarinaceae</taxon>
        <taxon>Pseudidiomarina</taxon>
    </lineage>
</organism>
<keyword evidence="3 6" id="KW-0564">Palmitate</keyword>
<feature type="domain" description="Outer membrane lipoprotein BamD-like" evidence="9">
    <location>
        <begin position="33"/>
        <end position="237"/>
    </location>
</feature>
<evidence type="ECO:0000256" key="4">
    <source>
        <dbReference type="ARBA" id="ARBA00023237"/>
    </source>
</evidence>
<accession>A0A432ZCP0</accession>
<keyword evidence="4 6" id="KW-0998">Cell outer membrane</keyword>
<keyword evidence="2 6" id="KW-0472">Membrane</keyword>
<gene>
    <name evidence="6" type="primary">bamD</name>
    <name evidence="10" type="ORF">CWI83_10200</name>
</gene>
<dbReference type="AlphaFoldDB" id="A0A432ZCP0"/>
<dbReference type="GO" id="GO:0051205">
    <property type="term" value="P:protein insertion into membrane"/>
    <property type="evidence" value="ECO:0007669"/>
    <property type="project" value="UniProtKB-UniRule"/>
</dbReference>
<evidence type="ECO:0000259" key="9">
    <source>
        <dbReference type="Pfam" id="PF13525"/>
    </source>
</evidence>
<keyword evidence="1 6" id="KW-0732">Signal</keyword>
<dbReference type="SUPFAM" id="SSF48452">
    <property type="entry name" value="TPR-like"/>
    <property type="match status" value="1"/>
</dbReference>
<comment type="subcellular location">
    <subcellularLocation>
        <location evidence="6">Cell outer membrane</location>
        <topology evidence="6">Lipid-anchor</topology>
    </subcellularLocation>
</comment>
<comment type="similarity">
    <text evidence="6">Belongs to the BamD family.</text>
</comment>
<dbReference type="CDD" id="cd15830">
    <property type="entry name" value="BamD"/>
    <property type="match status" value="1"/>
</dbReference>
<evidence type="ECO:0000256" key="1">
    <source>
        <dbReference type="ARBA" id="ARBA00022729"/>
    </source>
</evidence>
<dbReference type="GO" id="GO:1990063">
    <property type="term" value="C:Bam protein complex"/>
    <property type="evidence" value="ECO:0007669"/>
    <property type="project" value="TreeGrafter"/>
</dbReference>
<evidence type="ECO:0000313" key="11">
    <source>
        <dbReference type="Proteomes" id="UP000288279"/>
    </source>
</evidence>
<dbReference type="InterPro" id="IPR019734">
    <property type="entry name" value="TPR_rpt"/>
</dbReference>
<feature type="repeat" description="TPR" evidence="7">
    <location>
        <begin position="71"/>
        <end position="104"/>
    </location>
</feature>